<name>A0A4R6WWW8_9PROT</name>
<comment type="caution">
    <text evidence="3">The sequence shown here is derived from an EMBL/GenBank/DDBJ whole genome shotgun (WGS) entry which is preliminary data.</text>
</comment>
<dbReference type="SUPFAM" id="SSF52968">
    <property type="entry name" value="B12-dependent dehydatase associated subunit"/>
    <property type="match status" value="1"/>
</dbReference>
<dbReference type="NCBIfam" id="NF011979">
    <property type="entry name" value="PRK15444.1"/>
    <property type="match status" value="1"/>
</dbReference>
<keyword evidence="4" id="KW-1185">Reference proteome</keyword>
<proteinExistence type="predicted"/>
<dbReference type="Gene3D" id="3.20.20.350">
    <property type="entry name" value="Diol/glycerol dehydratase, large subunit"/>
    <property type="match status" value="1"/>
</dbReference>
<dbReference type="GO" id="GO:0016836">
    <property type="term" value="F:hydro-lyase activity"/>
    <property type="evidence" value="ECO:0007669"/>
    <property type="project" value="InterPro"/>
</dbReference>
<feature type="region of interest" description="Disordered" evidence="1">
    <location>
        <begin position="1"/>
        <end position="27"/>
    </location>
</feature>
<dbReference type="Pfam" id="PF02286">
    <property type="entry name" value="Dehydratase_LU"/>
    <property type="match status" value="1"/>
</dbReference>
<dbReference type="AlphaFoldDB" id="A0A4R6WWW8"/>
<accession>A0A4R6WWW8</accession>
<dbReference type="SUPFAM" id="SSF51703">
    <property type="entry name" value="Cobalamin (vitamin B12)-dependent enzymes"/>
    <property type="match status" value="1"/>
</dbReference>
<dbReference type="GO" id="GO:0031419">
    <property type="term" value="F:cobalamin binding"/>
    <property type="evidence" value="ECO:0007669"/>
    <property type="project" value="InterPro"/>
</dbReference>
<dbReference type="EMBL" id="SNYW01000008">
    <property type="protein sequence ID" value="TDQ82045.1"/>
    <property type="molecule type" value="Genomic_DNA"/>
</dbReference>
<dbReference type="InterPro" id="IPR003206">
    <property type="entry name" value="Diol/glycerol_deHydtase_lsu"/>
</dbReference>
<dbReference type="Proteomes" id="UP000295783">
    <property type="component" value="Unassembled WGS sequence"/>
</dbReference>
<evidence type="ECO:0000256" key="1">
    <source>
        <dbReference type="SAM" id="MobiDB-lite"/>
    </source>
</evidence>
<feature type="domain" description="Diol/glycerol dehydratase large subunit" evidence="2">
    <location>
        <begin position="27"/>
        <end position="574"/>
    </location>
</feature>
<feature type="compositionally biased region" description="Polar residues" evidence="1">
    <location>
        <begin position="1"/>
        <end position="19"/>
    </location>
</feature>
<reference evidence="3 4" key="1">
    <citation type="submission" date="2019-03" db="EMBL/GenBank/DDBJ databases">
        <title>Genomic Encyclopedia of Type Strains, Phase III (KMG-III): the genomes of soil and plant-associated and newly described type strains.</title>
        <authorList>
            <person name="Whitman W."/>
        </authorList>
    </citation>
    <scope>NUCLEOTIDE SEQUENCE [LARGE SCALE GENOMIC DNA]</scope>
    <source>
        <strain evidence="3 4">CGMCC 1.7660</strain>
    </source>
</reference>
<organism evidence="3 4">
    <name type="scientific">Dongia mobilis</name>
    <dbReference type="NCBI Taxonomy" id="578943"/>
    <lineage>
        <taxon>Bacteria</taxon>
        <taxon>Pseudomonadati</taxon>
        <taxon>Pseudomonadota</taxon>
        <taxon>Alphaproteobacteria</taxon>
        <taxon>Rhodospirillales</taxon>
        <taxon>Dongiaceae</taxon>
        <taxon>Dongia</taxon>
    </lineage>
</organism>
<evidence type="ECO:0000313" key="4">
    <source>
        <dbReference type="Proteomes" id="UP000295783"/>
    </source>
</evidence>
<dbReference type="InterPro" id="IPR036999">
    <property type="entry name" value="Diol/glycerol_deHase_lsu_sf"/>
</dbReference>
<dbReference type="Pfam" id="PF02288">
    <property type="entry name" value="Dehydratase_MU"/>
    <property type="match status" value="1"/>
</dbReference>
<evidence type="ECO:0000259" key="2">
    <source>
        <dbReference type="Pfam" id="PF02286"/>
    </source>
</evidence>
<sequence length="776" mass="83294">MAVMSKSVSGESGKTSATDPRSGGANRWRRFADWDERPLRLDRFAIEDPENGFAAFKGAKDPKPGIEIADGRILSMDGIPAADFDMIDHFIATHHLDLDLAPEAMALPSREIARMLVDVAVPRTELARLAHGLTPAKLAEVVAQLSAIELAFAFSKMRTRKTPGNQGHVTNAKDDPLQLAADAAAAVAFGFDEIETTMRVARNSWSNALACSVGAAIGRWGTLFQCSSEENEELQIGMAGFTSYAETVSVYGTEKAFTDGDDTPWSKAFLAAAYASRGIKMRCTSGAASELLMGFHEAKSLLYLEARCLCLQRAMGVQGTQNGGIDGAPLASTMPGGVRELMAENLIAVWLDLECATGNDARHSESEIRVGAKILPFLIAGSDLVCSGMGSILKYDNSFNPSSFNGEEMEDFLVLQRDFEADGGLNSVDESRALELRRRAIDALCAVFAELDLGSPTAAMKQSVAIASGSNETASYTPREVSFISEKIKAKGINVLDVIKALARRGFREEAENLLQVVRLRVSGDYLQTAAVVRRGRVISAVNDPNDYGGPGSGYRLSPQRRQELAAIRDVLTREEVLRTEATYAAAENRRITYRALGTAPAAGPENEVVVGVSPAFGIKLYRTLAGHPLSAVLRAIGDGIRARGGEPRFVRLRHTADTSFLGLSAARLAGSGIGIGLQAKGTAVIHQKDRLPHHNLELFSNAPITTLDHYRGLGENAALYARGEMPEPVVVPTQGQALGARYHAQVALIYAIETSLTQDGAKPEAIEISFQEAAE</sequence>
<dbReference type="InterPro" id="IPR003208">
    <property type="entry name" value="Dehydtase/Dehydtase_re"/>
</dbReference>
<dbReference type="InterPro" id="IPR010254">
    <property type="entry name" value="B12-dep_deHydtase_bsu"/>
</dbReference>
<gene>
    <name evidence="3" type="ORF">A8950_1865</name>
</gene>
<protein>
    <submittedName>
        <fullName evidence="3">Propanediol dehydratase large subunit</fullName>
    </submittedName>
</protein>
<dbReference type="Gene3D" id="3.40.50.10150">
    <property type="entry name" value="B12-dependent dehydatase associated subunit"/>
    <property type="match status" value="1"/>
</dbReference>
<evidence type="ECO:0000313" key="3">
    <source>
        <dbReference type="EMBL" id="TDQ82045.1"/>
    </source>
</evidence>
<dbReference type="InterPro" id="IPR016176">
    <property type="entry name" value="Cbl-dep_enz_cat"/>
</dbReference>